<dbReference type="PRINTS" id="PR00410">
    <property type="entry name" value="PHEHYDRXLASE"/>
</dbReference>
<dbReference type="InterPro" id="IPR006058">
    <property type="entry name" value="2Fe2S_fd_BS"/>
</dbReference>
<dbReference type="Pfam" id="PF00111">
    <property type="entry name" value="Fer2"/>
    <property type="match status" value="1"/>
</dbReference>
<dbReference type="InterPro" id="IPR017938">
    <property type="entry name" value="Riboflavin_synthase-like_b-brl"/>
</dbReference>
<dbReference type="PRINTS" id="PR00371">
    <property type="entry name" value="FPNCR"/>
</dbReference>
<dbReference type="InterPro" id="IPR001041">
    <property type="entry name" value="2Fe-2S_ferredoxin-type"/>
</dbReference>
<feature type="domain" description="FAD-binding FR-type" evidence="5">
    <location>
        <begin position="103"/>
        <end position="203"/>
    </location>
</feature>
<dbReference type="PANTHER" id="PTHR47354:SF5">
    <property type="entry name" value="PROTEIN RFBI"/>
    <property type="match status" value="1"/>
</dbReference>
<keyword evidence="7" id="KW-1185">Reference proteome</keyword>
<name>A0A2S2C1I6_9NOCA</name>
<dbReference type="OrthoDB" id="4307358at2"/>
<dbReference type="GO" id="GO:0016491">
    <property type="term" value="F:oxidoreductase activity"/>
    <property type="evidence" value="ECO:0007669"/>
    <property type="project" value="InterPro"/>
</dbReference>
<dbReference type="InterPro" id="IPR008333">
    <property type="entry name" value="Cbr1-like_FAD-bd_dom"/>
</dbReference>
<dbReference type="GO" id="GO:0051537">
    <property type="term" value="F:2 iron, 2 sulfur cluster binding"/>
    <property type="evidence" value="ECO:0007669"/>
    <property type="project" value="UniProtKB-KW"/>
</dbReference>
<dbReference type="SUPFAM" id="SSF63380">
    <property type="entry name" value="Riboflavin synthase domain-like"/>
    <property type="match status" value="1"/>
</dbReference>
<dbReference type="Gene3D" id="3.10.20.30">
    <property type="match status" value="1"/>
</dbReference>
<dbReference type="Proteomes" id="UP000245711">
    <property type="component" value="Chromosome"/>
</dbReference>
<protein>
    <submittedName>
        <fullName evidence="6">Oxidoreductase</fullName>
    </submittedName>
</protein>
<dbReference type="CDD" id="cd06187">
    <property type="entry name" value="O2ase_reductase_like"/>
    <property type="match status" value="1"/>
</dbReference>
<dbReference type="InterPro" id="IPR001433">
    <property type="entry name" value="OxRdtase_FAD/NAD-bd"/>
</dbReference>
<dbReference type="InterPro" id="IPR050415">
    <property type="entry name" value="MRET"/>
</dbReference>
<dbReference type="InterPro" id="IPR017927">
    <property type="entry name" value="FAD-bd_FR_type"/>
</dbReference>
<evidence type="ECO:0000259" key="5">
    <source>
        <dbReference type="PROSITE" id="PS51384"/>
    </source>
</evidence>
<dbReference type="EMBL" id="CP021354">
    <property type="protein sequence ID" value="AWK74683.1"/>
    <property type="molecule type" value="Genomic_DNA"/>
</dbReference>
<evidence type="ECO:0000313" key="6">
    <source>
        <dbReference type="EMBL" id="AWK74683.1"/>
    </source>
</evidence>
<sequence length="335" mass="36416">MTRTETHTVSVGTDTVQCGPDQAILDAFLRGGVWMPNSCNQGTCGTCKLRVVSGSVDHRRSPDSTLSAAERDAGFALACQAAPCGDTVVERLDSAPAATVHALRDLVGTVSGIENIARDTRRLLVTLDSPLEFSAGQYVELRVPGSDQGRQYSMANSPSESKVLEFHIRRQPGGLATDNWIFGPLSVGDRVDMVGPLGDFCLDTDDDGPMILLGGGTGLAPLKSIAAQALRATPDRTVHLYHGVREEADLYDVDLFQEWERAHPGFRYRPCLSDQTWPGRTGYVTDAFVDDFDSCRGYSGYLCGPPAMVDAGVKAFKRRRMAPRRIFREKFTPAV</sequence>
<dbReference type="Gene3D" id="2.40.30.10">
    <property type="entry name" value="Translation factors"/>
    <property type="match status" value="1"/>
</dbReference>
<dbReference type="PANTHER" id="PTHR47354">
    <property type="entry name" value="NADH OXIDOREDUCTASE HCR"/>
    <property type="match status" value="1"/>
</dbReference>
<dbReference type="Pfam" id="PF00175">
    <property type="entry name" value="NAD_binding_1"/>
    <property type="match status" value="1"/>
</dbReference>
<feature type="domain" description="2Fe-2S ferredoxin-type" evidence="4">
    <location>
        <begin position="7"/>
        <end position="95"/>
    </location>
</feature>
<keyword evidence="2" id="KW-0001">2Fe-2S</keyword>
<keyword evidence="2" id="KW-0479">Metal-binding</keyword>
<gene>
    <name evidence="6" type="ORF">CBI38_27110</name>
</gene>
<dbReference type="PROSITE" id="PS00197">
    <property type="entry name" value="2FE2S_FER_1"/>
    <property type="match status" value="1"/>
</dbReference>
<dbReference type="AlphaFoldDB" id="A0A2S2C1I6"/>
<dbReference type="InterPro" id="IPR012675">
    <property type="entry name" value="Beta-grasp_dom_sf"/>
</dbReference>
<dbReference type="CDD" id="cd00207">
    <property type="entry name" value="fer2"/>
    <property type="match status" value="1"/>
</dbReference>
<dbReference type="KEGG" id="roz:CBI38_27110"/>
<keyword evidence="3" id="KW-0411">Iron-sulfur</keyword>
<dbReference type="SUPFAM" id="SSF52343">
    <property type="entry name" value="Ferredoxin reductase-like, C-terminal NADP-linked domain"/>
    <property type="match status" value="1"/>
</dbReference>
<evidence type="ECO:0000259" key="4">
    <source>
        <dbReference type="PROSITE" id="PS51085"/>
    </source>
</evidence>
<dbReference type="InterPro" id="IPR036010">
    <property type="entry name" value="2Fe-2S_ferredoxin-like_sf"/>
</dbReference>
<reference evidence="6 7" key="1">
    <citation type="submission" date="2017-05" db="EMBL/GenBank/DDBJ databases">
        <title>Isolation of Rhodococcus sp. S2-17 biodegrading of BP-3.</title>
        <authorList>
            <person name="Lee Y."/>
            <person name="Kim K.H."/>
            <person name="Chun B.H."/>
            <person name="Jung H.S."/>
            <person name="Jeon C.O."/>
        </authorList>
    </citation>
    <scope>NUCLEOTIDE SEQUENCE [LARGE SCALE GENOMIC DNA]</scope>
    <source>
        <strain evidence="6 7">S2-17</strain>
    </source>
</reference>
<evidence type="ECO:0000313" key="7">
    <source>
        <dbReference type="Proteomes" id="UP000245711"/>
    </source>
</evidence>
<dbReference type="PROSITE" id="PS51384">
    <property type="entry name" value="FAD_FR"/>
    <property type="match status" value="1"/>
</dbReference>
<dbReference type="InterPro" id="IPR039261">
    <property type="entry name" value="FNR_nucleotide-bd"/>
</dbReference>
<dbReference type="RefSeq" id="WP_109333841.1">
    <property type="nucleotide sequence ID" value="NZ_CP021354.1"/>
</dbReference>
<accession>A0A2S2C1I6</accession>
<dbReference type="PROSITE" id="PS51085">
    <property type="entry name" value="2FE2S_FER_2"/>
    <property type="match status" value="1"/>
</dbReference>
<keyword evidence="2" id="KW-0408">Iron</keyword>
<evidence type="ECO:0000256" key="1">
    <source>
        <dbReference type="ARBA" id="ARBA00001974"/>
    </source>
</evidence>
<evidence type="ECO:0000256" key="2">
    <source>
        <dbReference type="ARBA" id="ARBA00022714"/>
    </source>
</evidence>
<evidence type="ECO:0000256" key="3">
    <source>
        <dbReference type="ARBA" id="ARBA00023014"/>
    </source>
</evidence>
<organism evidence="6 7">
    <name type="scientific">Rhodococcus oxybenzonivorans</name>
    <dbReference type="NCBI Taxonomy" id="1990687"/>
    <lineage>
        <taxon>Bacteria</taxon>
        <taxon>Bacillati</taxon>
        <taxon>Actinomycetota</taxon>
        <taxon>Actinomycetes</taxon>
        <taxon>Mycobacteriales</taxon>
        <taxon>Nocardiaceae</taxon>
        <taxon>Rhodococcus</taxon>
    </lineage>
</organism>
<proteinExistence type="predicted"/>
<dbReference type="Gene3D" id="3.40.50.80">
    <property type="entry name" value="Nucleotide-binding domain of ferredoxin-NADP reductase (FNR) module"/>
    <property type="match status" value="1"/>
</dbReference>
<dbReference type="InterPro" id="IPR001709">
    <property type="entry name" value="Flavoprot_Pyr_Nucl_cyt_Rdtase"/>
</dbReference>
<comment type="cofactor">
    <cofactor evidence="1">
        <name>FAD</name>
        <dbReference type="ChEBI" id="CHEBI:57692"/>
    </cofactor>
</comment>
<dbReference type="Pfam" id="PF00970">
    <property type="entry name" value="FAD_binding_6"/>
    <property type="match status" value="1"/>
</dbReference>
<dbReference type="SUPFAM" id="SSF54292">
    <property type="entry name" value="2Fe-2S ferredoxin-like"/>
    <property type="match status" value="1"/>
</dbReference>